<dbReference type="EMBL" id="MU806103">
    <property type="protein sequence ID" value="KAJ3839914.1"/>
    <property type="molecule type" value="Genomic_DNA"/>
</dbReference>
<name>A0AA38PBL4_9AGAR</name>
<proteinExistence type="predicted"/>
<sequence>MKLTQAIAFVLCSVYAARAFECAICPATIVHDGITTSFILAIEDEENIVQCSYEDSDNDIPICAYFNIDGELLIGTTGTACPSTVPLAVFSGTGTCIPADSKPQ</sequence>
<dbReference type="AlphaFoldDB" id="A0AA38PBL4"/>
<evidence type="ECO:0000313" key="3">
    <source>
        <dbReference type="Proteomes" id="UP001163846"/>
    </source>
</evidence>
<keyword evidence="1" id="KW-0732">Signal</keyword>
<gene>
    <name evidence="2" type="ORF">F5878DRAFT_709150</name>
</gene>
<feature type="chain" id="PRO_5041318880" evidence="1">
    <location>
        <begin position="20"/>
        <end position="104"/>
    </location>
</feature>
<organism evidence="2 3">
    <name type="scientific">Lentinula raphanica</name>
    <dbReference type="NCBI Taxonomy" id="153919"/>
    <lineage>
        <taxon>Eukaryota</taxon>
        <taxon>Fungi</taxon>
        <taxon>Dikarya</taxon>
        <taxon>Basidiomycota</taxon>
        <taxon>Agaricomycotina</taxon>
        <taxon>Agaricomycetes</taxon>
        <taxon>Agaricomycetidae</taxon>
        <taxon>Agaricales</taxon>
        <taxon>Marasmiineae</taxon>
        <taxon>Omphalotaceae</taxon>
        <taxon>Lentinula</taxon>
    </lineage>
</organism>
<evidence type="ECO:0000256" key="1">
    <source>
        <dbReference type="SAM" id="SignalP"/>
    </source>
</evidence>
<accession>A0AA38PBL4</accession>
<evidence type="ECO:0000313" key="2">
    <source>
        <dbReference type="EMBL" id="KAJ3839914.1"/>
    </source>
</evidence>
<comment type="caution">
    <text evidence="2">The sequence shown here is derived from an EMBL/GenBank/DDBJ whole genome shotgun (WGS) entry which is preliminary data.</text>
</comment>
<keyword evidence="3" id="KW-1185">Reference proteome</keyword>
<protein>
    <submittedName>
        <fullName evidence="2">Uncharacterized protein</fullName>
    </submittedName>
</protein>
<reference evidence="2" key="1">
    <citation type="submission" date="2022-08" db="EMBL/GenBank/DDBJ databases">
        <authorList>
            <consortium name="DOE Joint Genome Institute"/>
            <person name="Min B."/>
            <person name="Riley R."/>
            <person name="Sierra-Patev S."/>
            <person name="Naranjo-Ortiz M."/>
            <person name="Looney B."/>
            <person name="Konkel Z."/>
            <person name="Slot J.C."/>
            <person name="Sakamoto Y."/>
            <person name="Steenwyk J.L."/>
            <person name="Rokas A."/>
            <person name="Carro J."/>
            <person name="Camarero S."/>
            <person name="Ferreira P."/>
            <person name="Molpeceres G."/>
            <person name="Ruiz-Duenas F.J."/>
            <person name="Serrano A."/>
            <person name="Henrissat B."/>
            <person name="Drula E."/>
            <person name="Hughes K.W."/>
            <person name="Mata J.L."/>
            <person name="Ishikawa N.K."/>
            <person name="Vargas-Isla R."/>
            <person name="Ushijima S."/>
            <person name="Smith C.A."/>
            <person name="Ahrendt S."/>
            <person name="Andreopoulos W."/>
            <person name="He G."/>
            <person name="Labutti K."/>
            <person name="Lipzen A."/>
            <person name="Ng V."/>
            <person name="Sandor L."/>
            <person name="Barry K."/>
            <person name="Martinez A.T."/>
            <person name="Xiao Y."/>
            <person name="Gibbons J.G."/>
            <person name="Terashima K."/>
            <person name="Hibbett D.S."/>
            <person name="Grigoriev I.V."/>
        </authorList>
    </citation>
    <scope>NUCLEOTIDE SEQUENCE</scope>
    <source>
        <strain evidence="2">TFB9207</strain>
    </source>
</reference>
<feature type="signal peptide" evidence="1">
    <location>
        <begin position="1"/>
        <end position="19"/>
    </location>
</feature>
<dbReference type="Proteomes" id="UP001163846">
    <property type="component" value="Unassembled WGS sequence"/>
</dbReference>